<feature type="region of interest" description="Disordered" evidence="1">
    <location>
        <begin position="192"/>
        <end position="223"/>
    </location>
</feature>
<sequence length="223" mass="25866">MIVAPIEEFKKVMWARFEEIGRDKWPRAVLTLMREQKLETVEELTELCERGSLEDRSARKESKKNHKDGLIWFKEEKERLEARIRGCEAEKLRSETLMRRTQMAVEEERKTAEELSGSLTKELEKLKKYMAERTNVSVVEKVDTTKKARKAKMVEPEEILSQRRQFEIDSGSVVLVISTGGWERSKKRSSKWEKEVKVLSKPNFSGPPQRGAQVRAKAKTGLG</sequence>
<organism evidence="2 3">
    <name type="scientific">Caenorhabditis japonica</name>
    <dbReference type="NCBI Taxonomy" id="281687"/>
    <lineage>
        <taxon>Eukaryota</taxon>
        <taxon>Metazoa</taxon>
        <taxon>Ecdysozoa</taxon>
        <taxon>Nematoda</taxon>
        <taxon>Chromadorea</taxon>
        <taxon>Rhabditida</taxon>
        <taxon>Rhabditina</taxon>
        <taxon>Rhabditomorpha</taxon>
        <taxon>Rhabditoidea</taxon>
        <taxon>Rhabditidae</taxon>
        <taxon>Peloderinae</taxon>
        <taxon>Caenorhabditis</taxon>
    </lineage>
</organism>
<proteinExistence type="predicted"/>
<dbReference type="AlphaFoldDB" id="A0A8R1EK61"/>
<evidence type="ECO:0000256" key="1">
    <source>
        <dbReference type="SAM" id="MobiDB-lite"/>
    </source>
</evidence>
<name>A0A8R1EK61_CAEJA</name>
<evidence type="ECO:0000313" key="2">
    <source>
        <dbReference type="EnsemblMetazoa" id="CJA35356.1"/>
    </source>
</evidence>
<accession>A0A8R1EK61</accession>
<dbReference type="EnsemblMetazoa" id="CJA35356.1">
    <property type="protein sequence ID" value="CJA35356.1"/>
    <property type="gene ID" value="WBGene00211203"/>
</dbReference>
<protein>
    <submittedName>
        <fullName evidence="2">Uncharacterized protein</fullName>
    </submittedName>
</protein>
<reference evidence="2" key="2">
    <citation type="submission" date="2022-06" db="UniProtKB">
        <authorList>
            <consortium name="EnsemblMetazoa"/>
        </authorList>
    </citation>
    <scope>IDENTIFICATION</scope>
    <source>
        <strain evidence="2">DF5081</strain>
    </source>
</reference>
<dbReference type="Proteomes" id="UP000005237">
    <property type="component" value="Unassembled WGS sequence"/>
</dbReference>
<keyword evidence="3" id="KW-1185">Reference proteome</keyword>
<evidence type="ECO:0000313" key="3">
    <source>
        <dbReference type="Proteomes" id="UP000005237"/>
    </source>
</evidence>
<reference evidence="3" key="1">
    <citation type="submission" date="2010-08" db="EMBL/GenBank/DDBJ databases">
        <authorList>
            <consortium name="Caenorhabditis japonica Sequencing Consortium"/>
            <person name="Wilson R.K."/>
        </authorList>
    </citation>
    <scope>NUCLEOTIDE SEQUENCE [LARGE SCALE GENOMIC DNA]</scope>
    <source>
        <strain evidence="3">DF5081</strain>
    </source>
</reference>